<organism evidence="1 2">
    <name type="scientific">Nakamurella panacisegetis</name>
    <dbReference type="NCBI Taxonomy" id="1090615"/>
    <lineage>
        <taxon>Bacteria</taxon>
        <taxon>Bacillati</taxon>
        <taxon>Actinomycetota</taxon>
        <taxon>Actinomycetes</taxon>
        <taxon>Nakamurellales</taxon>
        <taxon>Nakamurellaceae</taxon>
        <taxon>Nakamurella</taxon>
    </lineage>
</organism>
<dbReference type="AlphaFoldDB" id="A0A1H0K651"/>
<keyword evidence="2" id="KW-1185">Reference proteome</keyword>
<dbReference type="PROSITE" id="PS51318">
    <property type="entry name" value="TAT"/>
    <property type="match status" value="1"/>
</dbReference>
<proteinExistence type="predicted"/>
<dbReference type="InterPro" id="IPR006311">
    <property type="entry name" value="TAT_signal"/>
</dbReference>
<dbReference type="PANTHER" id="PTHR43649">
    <property type="entry name" value="ARABINOSE-BINDING PROTEIN-RELATED"/>
    <property type="match status" value="1"/>
</dbReference>
<sequence length="482" mass="51074">MTDSGFDSILRGNSVNRRNMLRILGAGAASAAALPILSACTGTSSSGTTTSAGTTSAGTTSAAAAGSTPAAATSAAASGASSSAAGSSSSSAAAQIGGSVTFGSNASDATPKAAYASVFKAFKQAQGVDVKVNTVDHNSFQENINNYLQGSPDEVFTWFAGNRMQFFAAQGLLTPIDDIWSGIENQYSDGFKSASTAADGKKYFIPFYNYPWAFFYRPSVFKAKGYTVPKTLDELKTLAAKMQKDGLTPIAFADKDGWPAMGTFDYLNQRINGYQFHMDLVASHKESWTDPKVKTVFDTWKSLFPYQQTGALGRTWQEAAQTLVKKQAGMYLLGMFVGQQFPAGDTDIDFFPFPEVDSNVGMDAVEAPIDGFLLSSKGESPQAKALLTYLASPEAQLLYLGGDPSNVAANKTASTAKYTALQKKAVELISSAKTISQFLDRDSRPDFASPVVIPALQQFLKDGDSDAVTKSLEAQAKTIFTS</sequence>
<keyword evidence="1" id="KW-0813">Transport</keyword>
<evidence type="ECO:0000313" key="1">
    <source>
        <dbReference type="EMBL" id="SDO51548.1"/>
    </source>
</evidence>
<gene>
    <name evidence="1" type="ORF">SAMN04515671_1185</name>
</gene>
<evidence type="ECO:0000313" key="2">
    <source>
        <dbReference type="Proteomes" id="UP000198741"/>
    </source>
</evidence>
<dbReference type="Proteomes" id="UP000198741">
    <property type="component" value="Chromosome I"/>
</dbReference>
<name>A0A1H0K651_9ACTN</name>
<keyword evidence="1" id="KW-0762">Sugar transport</keyword>
<dbReference type="InterPro" id="IPR050490">
    <property type="entry name" value="Bact_solute-bd_prot1"/>
</dbReference>
<accession>A0A1H0K651</accession>
<reference evidence="1 2" key="1">
    <citation type="submission" date="2016-10" db="EMBL/GenBank/DDBJ databases">
        <authorList>
            <person name="de Groot N.N."/>
        </authorList>
    </citation>
    <scope>NUCLEOTIDE SEQUENCE [LARGE SCALE GENOMIC DNA]</scope>
    <source>
        <strain evidence="2">P4-7,KCTC 19426,CECT 7604</strain>
    </source>
</reference>
<protein>
    <submittedName>
        <fullName evidence="1">Multiple sugar transport system substrate-binding protein</fullName>
    </submittedName>
</protein>
<dbReference type="Gene3D" id="3.40.190.10">
    <property type="entry name" value="Periplasmic binding protein-like II"/>
    <property type="match status" value="2"/>
</dbReference>
<dbReference type="SUPFAM" id="SSF53850">
    <property type="entry name" value="Periplasmic binding protein-like II"/>
    <property type="match status" value="1"/>
</dbReference>
<dbReference type="EMBL" id="LT629710">
    <property type="protein sequence ID" value="SDO51548.1"/>
    <property type="molecule type" value="Genomic_DNA"/>
</dbReference>
<dbReference type="STRING" id="1090615.SAMN04515671_1185"/>